<comment type="caution">
    <text evidence="8">The sequence shown here is derived from an EMBL/GenBank/DDBJ whole genome shotgun (WGS) entry which is preliminary data.</text>
</comment>
<dbReference type="SUPFAM" id="SSF57863">
    <property type="entry name" value="ArfGap/RecO-like zinc finger"/>
    <property type="match status" value="1"/>
</dbReference>
<evidence type="ECO:0000256" key="1">
    <source>
        <dbReference type="ARBA" id="ARBA00022468"/>
    </source>
</evidence>
<dbReference type="PANTHER" id="PTHR46395:SF1">
    <property type="entry name" value="ADP-RIBOSYLATION FACTOR GTPASE-ACTIVATING PROTEIN 1"/>
    <property type="match status" value="1"/>
</dbReference>
<evidence type="ECO:0000256" key="2">
    <source>
        <dbReference type="ARBA" id="ARBA00022723"/>
    </source>
</evidence>
<dbReference type="GO" id="GO:0008270">
    <property type="term" value="F:zinc ion binding"/>
    <property type="evidence" value="ECO:0007669"/>
    <property type="project" value="UniProtKB-KW"/>
</dbReference>
<evidence type="ECO:0000259" key="7">
    <source>
        <dbReference type="PROSITE" id="PS50115"/>
    </source>
</evidence>
<gene>
    <name evidence="8" type="ORF">LY90DRAFT_697291</name>
</gene>
<name>A0A1Y2FHD5_9FUNG</name>
<dbReference type="InterPro" id="IPR037278">
    <property type="entry name" value="ARFGAP/RecO"/>
</dbReference>
<sequence>MNYKQVLFELKQIEGNNKCMDCGAQDPRWASLNYGIFLCSKCFDIHRSLKDNDTLLSLEIDNWSEDQLKKLQLGGNANAIKFFEKQSDYRKDMSVKEKYTSKFSKTYIEKLLKKCEKNNQSSIVSSSSSSSSSSPSSSSLSDKASSPIKSDITDDNKHEGKNKKDGSPTDNNWENIYLYNSDPSSILDPNLKEFDNISLLRVYRPSKERNEQFFEKLGRENEMRREDIPPSQGGKYTGFGSKPLITEKNQNENLVYLQNSLVSGWNFITKSMSMINENIIKPASVAVRDPNLHQNLENYAESIKHSITEKPINSKEKGKEKEKDDLILSSMDSDISSSSGSKVESNIVIEYDSIENSGSDSFIYSKSGDLLNINNINNENDLIRRNSSNHSFSSINESLSRAYSIGNSSNSLLSIKISKSNRNSISNGDNIPYTPGINTPIIPSTSSIPNSKS</sequence>
<dbReference type="EMBL" id="MCOG01000007">
    <property type="protein sequence ID" value="ORY83339.1"/>
    <property type="molecule type" value="Genomic_DNA"/>
</dbReference>
<feature type="region of interest" description="Disordered" evidence="6">
    <location>
        <begin position="424"/>
        <end position="453"/>
    </location>
</feature>
<keyword evidence="9" id="KW-1185">Reference proteome</keyword>
<dbReference type="GO" id="GO:0030100">
    <property type="term" value="P:regulation of endocytosis"/>
    <property type="evidence" value="ECO:0007669"/>
    <property type="project" value="TreeGrafter"/>
</dbReference>
<accession>A0A1Y2FHD5</accession>
<feature type="compositionally biased region" description="Basic and acidic residues" evidence="6">
    <location>
        <begin position="151"/>
        <end position="167"/>
    </location>
</feature>
<evidence type="ECO:0000313" key="8">
    <source>
        <dbReference type="EMBL" id="ORY83339.1"/>
    </source>
</evidence>
<dbReference type="GO" id="GO:0032012">
    <property type="term" value="P:regulation of ARF protein signal transduction"/>
    <property type="evidence" value="ECO:0007669"/>
    <property type="project" value="TreeGrafter"/>
</dbReference>
<keyword evidence="4" id="KW-0862">Zinc</keyword>
<dbReference type="InterPro" id="IPR001164">
    <property type="entry name" value="ArfGAP_dom"/>
</dbReference>
<evidence type="ECO:0000313" key="9">
    <source>
        <dbReference type="Proteomes" id="UP000193920"/>
    </source>
</evidence>
<feature type="compositionally biased region" description="Low complexity" evidence="6">
    <location>
        <begin position="122"/>
        <end position="150"/>
    </location>
</feature>
<feature type="compositionally biased region" description="Low complexity" evidence="6">
    <location>
        <begin position="434"/>
        <end position="453"/>
    </location>
</feature>
<evidence type="ECO:0000256" key="5">
    <source>
        <dbReference type="PROSITE-ProRule" id="PRU00288"/>
    </source>
</evidence>
<feature type="region of interest" description="Disordered" evidence="6">
    <location>
        <begin position="122"/>
        <end position="171"/>
    </location>
</feature>
<dbReference type="OrthoDB" id="983479at2759"/>
<dbReference type="InterPro" id="IPR038508">
    <property type="entry name" value="ArfGAP_dom_sf"/>
</dbReference>
<evidence type="ECO:0000256" key="4">
    <source>
        <dbReference type="ARBA" id="ARBA00022833"/>
    </source>
</evidence>
<evidence type="ECO:0000256" key="3">
    <source>
        <dbReference type="ARBA" id="ARBA00022771"/>
    </source>
</evidence>
<feature type="domain" description="Arf-GAP" evidence="7">
    <location>
        <begin position="4"/>
        <end position="120"/>
    </location>
</feature>
<dbReference type="Proteomes" id="UP000193920">
    <property type="component" value="Unassembled WGS sequence"/>
</dbReference>
<dbReference type="PANTHER" id="PTHR46395">
    <property type="entry name" value="ADP-RIBOSYLATION FACTOR GTPASE-ACTIVATING PROTEIN 1"/>
    <property type="match status" value="1"/>
</dbReference>
<keyword evidence="3 5" id="KW-0863">Zinc-finger</keyword>
<keyword evidence="2" id="KW-0479">Metal-binding</keyword>
<proteinExistence type="predicted"/>
<evidence type="ECO:0000256" key="6">
    <source>
        <dbReference type="SAM" id="MobiDB-lite"/>
    </source>
</evidence>
<dbReference type="PRINTS" id="PR00405">
    <property type="entry name" value="REVINTRACTNG"/>
</dbReference>
<dbReference type="STRING" id="1754190.A0A1Y2FHD5"/>
<protein>
    <submittedName>
        <fullName evidence="8">ArfGap-domain-containing protein</fullName>
    </submittedName>
</protein>
<organism evidence="8 9">
    <name type="scientific">Neocallimastix californiae</name>
    <dbReference type="NCBI Taxonomy" id="1754190"/>
    <lineage>
        <taxon>Eukaryota</taxon>
        <taxon>Fungi</taxon>
        <taxon>Fungi incertae sedis</taxon>
        <taxon>Chytridiomycota</taxon>
        <taxon>Chytridiomycota incertae sedis</taxon>
        <taxon>Neocallimastigomycetes</taxon>
        <taxon>Neocallimastigales</taxon>
        <taxon>Neocallimastigaceae</taxon>
        <taxon>Neocallimastix</taxon>
    </lineage>
</organism>
<dbReference type="Pfam" id="PF01412">
    <property type="entry name" value="ArfGap"/>
    <property type="match status" value="1"/>
</dbReference>
<dbReference type="GO" id="GO:0000139">
    <property type="term" value="C:Golgi membrane"/>
    <property type="evidence" value="ECO:0007669"/>
    <property type="project" value="TreeGrafter"/>
</dbReference>
<dbReference type="AlphaFoldDB" id="A0A1Y2FHD5"/>
<dbReference type="GO" id="GO:0005096">
    <property type="term" value="F:GTPase activator activity"/>
    <property type="evidence" value="ECO:0007669"/>
    <property type="project" value="UniProtKB-KW"/>
</dbReference>
<dbReference type="PROSITE" id="PS50115">
    <property type="entry name" value="ARFGAP"/>
    <property type="match status" value="1"/>
</dbReference>
<keyword evidence="1" id="KW-0343">GTPase activation</keyword>
<dbReference type="Gene3D" id="1.10.220.150">
    <property type="entry name" value="Arf GTPase activating protein"/>
    <property type="match status" value="1"/>
</dbReference>
<dbReference type="SMART" id="SM00105">
    <property type="entry name" value="ArfGap"/>
    <property type="match status" value="1"/>
</dbReference>
<reference evidence="8 9" key="1">
    <citation type="submission" date="2016-08" db="EMBL/GenBank/DDBJ databases">
        <title>A Parts List for Fungal Cellulosomes Revealed by Comparative Genomics.</title>
        <authorList>
            <consortium name="DOE Joint Genome Institute"/>
            <person name="Haitjema C.H."/>
            <person name="Gilmore S.P."/>
            <person name="Henske J.K."/>
            <person name="Solomon K.V."/>
            <person name="De Groot R."/>
            <person name="Kuo A."/>
            <person name="Mondo S.J."/>
            <person name="Salamov A.A."/>
            <person name="Labutti K."/>
            <person name="Zhao Z."/>
            <person name="Chiniquy J."/>
            <person name="Barry K."/>
            <person name="Brewer H.M."/>
            <person name="Purvine S.O."/>
            <person name="Wright A.T."/>
            <person name="Boxma B."/>
            <person name="Van Alen T."/>
            <person name="Hackstein J.H."/>
            <person name="Baker S.E."/>
            <person name="Grigoriev I.V."/>
            <person name="O'Malley M.A."/>
        </authorList>
    </citation>
    <scope>NUCLEOTIDE SEQUENCE [LARGE SCALE GENOMIC DNA]</scope>
    <source>
        <strain evidence="8 9">G1</strain>
    </source>
</reference>